<feature type="domain" description="Glycosyltransferase subfamily 4-like N-terminal" evidence="4">
    <location>
        <begin position="100"/>
        <end position="261"/>
    </location>
</feature>
<dbReference type="Proteomes" id="UP000441523">
    <property type="component" value="Unassembled WGS sequence"/>
</dbReference>
<name>A0A6N6MNL3_9HYPH</name>
<evidence type="ECO:0000256" key="3">
    <source>
        <dbReference type="SAM" id="MobiDB-lite"/>
    </source>
</evidence>
<evidence type="ECO:0000256" key="2">
    <source>
        <dbReference type="ARBA" id="ARBA00022679"/>
    </source>
</evidence>
<evidence type="ECO:0000313" key="5">
    <source>
        <dbReference type="EMBL" id="KAB1070940.1"/>
    </source>
</evidence>
<dbReference type="PANTHER" id="PTHR12526:SF510">
    <property type="entry name" value="D-INOSITOL 3-PHOSPHATE GLYCOSYLTRANSFERASE"/>
    <property type="match status" value="1"/>
</dbReference>
<evidence type="ECO:0000313" key="6">
    <source>
        <dbReference type="Proteomes" id="UP000441523"/>
    </source>
</evidence>
<evidence type="ECO:0000259" key="4">
    <source>
        <dbReference type="Pfam" id="PF13439"/>
    </source>
</evidence>
<proteinExistence type="predicted"/>
<accession>A0A6N6MNL3</accession>
<feature type="compositionally biased region" description="Pro residues" evidence="3">
    <location>
        <begin position="51"/>
        <end position="60"/>
    </location>
</feature>
<keyword evidence="6" id="KW-1185">Reference proteome</keyword>
<sequence length="458" mass="47897">MTRATPRPRASTPGPYGSPPPPPCSRPCWCSPGGCSAGEPGRRARPGRALPLPPPGPPAPARSGLPPGRPRPRRAAMDRSGPGMNQPRPVLHVISGLRTGGAETMLVALCRTLGARGLPQHVVSLTAGGPNLPVLERLGVTVHTLAPRGLVGSAGAVLALSRLIRRLRPAVLQGWLYHGDLFAALAHRLAGAPRATRLAWGLRNSDIDHARYGRLLALGARLSGWPDLVVSNSRAGVDFHRAQGYRPRRLAVIPNGIDTARFRPDPDARAAVRAELGLSPEAVVAVHAARLDPMKDHATLLAAAARAPEIALILVGAGTETLALPPRARALGRRDDPERILAAGDVAVSSSRFGEGFSNALAEGMAAGLVPVATRVGDADRILGDLGHLVPPGDPDALARAMRAVAHLPACERARVGALARGKVETAFGVDAMADRFLDAWHAAGAQIPDRPINRENS</sequence>
<dbReference type="Pfam" id="PF13439">
    <property type="entry name" value="Glyco_transf_4"/>
    <property type="match status" value="1"/>
</dbReference>
<organism evidence="5 6">
    <name type="scientific">Methylobacterium planeticum</name>
    <dbReference type="NCBI Taxonomy" id="2615211"/>
    <lineage>
        <taxon>Bacteria</taxon>
        <taxon>Pseudomonadati</taxon>
        <taxon>Pseudomonadota</taxon>
        <taxon>Alphaproteobacteria</taxon>
        <taxon>Hyphomicrobiales</taxon>
        <taxon>Methylobacteriaceae</taxon>
        <taxon>Methylobacterium</taxon>
    </lineage>
</organism>
<feature type="region of interest" description="Disordered" evidence="3">
    <location>
        <begin position="1"/>
        <end position="23"/>
    </location>
</feature>
<reference evidence="5 6" key="1">
    <citation type="submission" date="2019-09" db="EMBL/GenBank/DDBJ databases">
        <title>YIM 132548 draft genome.</title>
        <authorList>
            <person name="Jiang L."/>
        </authorList>
    </citation>
    <scope>NUCLEOTIDE SEQUENCE [LARGE SCALE GENOMIC DNA]</scope>
    <source>
        <strain evidence="5 6">YIM 132548</strain>
    </source>
</reference>
<dbReference type="PANTHER" id="PTHR12526">
    <property type="entry name" value="GLYCOSYLTRANSFERASE"/>
    <property type="match status" value="1"/>
</dbReference>
<protein>
    <submittedName>
        <fullName evidence="5">Glycosyltransferase</fullName>
    </submittedName>
</protein>
<dbReference type="SUPFAM" id="SSF53756">
    <property type="entry name" value="UDP-Glycosyltransferase/glycogen phosphorylase"/>
    <property type="match status" value="1"/>
</dbReference>
<keyword evidence="1" id="KW-0328">Glycosyltransferase</keyword>
<dbReference type="EMBL" id="VZZJ01000022">
    <property type="protein sequence ID" value="KAB1070940.1"/>
    <property type="molecule type" value="Genomic_DNA"/>
</dbReference>
<dbReference type="InterPro" id="IPR028098">
    <property type="entry name" value="Glyco_trans_4-like_N"/>
</dbReference>
<dbReference type="GO" id="GO:0016757">
    <property type="term" value="F:glycosyltransferase activity"/>
    <property type="evidence" value="ECO:0007669"/>
    <property type="project" value="UniProtKB-KW"/>
</dbReference>
<feature type="region of interest" description="Disordered" evidence="3">
    <location>
        <begin position="35"/>
        <end position="89"/>
    </location>
</feature>
<dbReference type="AlphaFoldDB" id="A0A6N6MNL3"/>
<dbReference type="Pfam" id="PF13692">
    <property type="entry name" value="Glyco_trans_1_4"/>
    <property type="match status" value="1"/>
</dbReference>
<evidence type="ECO:0000256" key="1">
    <source>
        <dbReference type="ARBA" id="ARBA00022676"/>
    </source>
</evidence>
<dbReference type="Gene3D" id="3.40.50.2000">
    <property type="entry name" value="Glycogen Phosphorylase B"/>
    <property type="match status" value="2"/>
</dbReference>
<comment type="caution">
    <text evidence="5">The sequence shown here is derived from an EMBL/GenBank/DDBJ whole genome shotgun (WGS) entry which is preliminary data.</text>
</comment>
<keyword evidence="2 5" id="KW-0808">Transferase</keyword>
<gene>
    <name evidence="5" type="ORF">F6X51_20710</name>
</gene>